<dbReference type="GeneID" id="73349089"/>
<reference evidence="2" key="1">
    <citation type="journal article" date="2021" name="Mol. Plant Microbe Interact.">
        <title>Complete Genome Sequence of the Plant-Pathogenic Fungus Colletotrichum lupini.</title>
        <authorList>
            <person name="Baroncelli R."/>
            <person name="Pensec F."/>
            <person name="Da Lio D."/>
            <person name="Boufleur T."/>
            <person name="Vicente I."/>
            <person name="Sarrocco S."/>
            <person name="Picot A."/>
            <person name="Baraldi E."/>
            <person name="Sukno S."/>
            <person name="Thon M."/>
            <person name="Le Floch G."/>
        </authorList>
    </citation>
    <scope>NUCLEOTIDE SEQUENCE</scope>
    <source>
        <strain evidence="2">IMI 504893</strain>
    </source>
</reference>
<evidence type="ECO:0000313" key="2">
    <source>
        <dbReference type="EMBL" id="UQC89624.1"/>
    </source>
</evidence>
<accession>A0A9Q8T5E4</accession>
<gene>
    <name evidence="2" type="ORF">CLUP02_15155</name>
</gene>
<dbReference type="KEGG" id="clup:CLUP02_15155"/>
<keyword evidence="1" id="KW-0812">Transmembrane</keyword>
<dbReference type="AlphaFoldDB" id="A0A9Q8T5E4"/>
<keyword evidence="1" id="KW-0472">Membrane</keyword>
<dbReference type="Proteomes" id="UP000830671">
    <property type="component" value="Chromosome 8"/>
</dbReference>
<evidence type="ECO:0000256" key="1">
    <source>
        <dbReference type="SAM" id="Phobius"/>
    </source>
</evidence>
<evidence type="ECO:0000313" key="3">
    <source>
        <dbReference type="Proteomes" id="UP000830671"/>
    </source>
</evidence>
<sequence length="110" mass="12290">MVLLRSVVRAKVLLFTFDRSRFHFTPPSHGWKGGQSHRAPRVSRKPQARLSICDCPGSGSPTSFSRAKPNSDSTKTFAFVCFPLFAFLSPFFSSNYLTTPSYHIPNSMTS</sequence>
<dbReference type="RefSeq" id="XP_049151225.1">
    <property type="nucleotide sequence ID" value="XM_049294079.1"/>
</dbReference>
<dbReference type="EMBL" id="CP019480">
    <property type="protein sequence ID" value="UQC89624.1"/>
    <property type="molecule type" value="Genomic_DNA"/>
</dbReference>
<organism evidence="2 3">
    <name type="scientific">Colletotrichum lupini</name>
    <dbReference type="NCBI Taxonomy" id="145971"/>
    <lineage>
        <taxon>Eukaryota</taxon>
        <taxon>Fungi</taxon>
        <taxon>Dikarya</taxon>
        <taxon>Ascomycota</taxon>
        <taxon>Pezizomycotina</taxon>
        <taxon>Sordariomycetes</taxon>
        <taxon>Hypocreomycetidae</taxon>
        <taxon>Glomerellales</taxon>
        <taxon>Glomerellaceae</taxon>
        <taxon>Colletotrichum</taxon>
        <taxon>Colletotrichum acutatum species complex</taxon>
    </lineage>
</organism>
<protein>
    <submittedName>
        <fullName evidence="2">Uncharacterized protein</fullName>
    </submittedName>
</protein>
<keyword evidence="1" id="KW-1133">Transmembrane helix</keyword>
<keyword evidence="3" id="KW-1185">Reference proteome</keyword>
<feature type="transmembrane region" description="Helical" evidence="1">
    <location>
        <begin position="76"/>
        <end position="97"/>
    </location>
</feature>
<proteinExistence type="predicted"/>
<name>A0A9Q8T5E4_9PEZI</name>